<evidence type="ECO:0000313" key="3">
    <source>
        <dbReference type="EMBL" id="QIP05285.1"/>
    </source>
</evidence>
<dbReference type="EMBL" id="CP050066">
    <property type="protein sequence ID" value="QIP07643.1"/>
    <property type="molecule type" value="Genomic_DNA"/>
</dbReference>
<protein>
    <submittedName>
        <fullName evidence="3">Transposase</fullName>
    </submittedName>
</protein>
<dbReference type="PANTHER" id="PTHR33055:SF13">
    <property type="entry name" value="TRANSPOSASE"/>
    <property type="match status" value="1"/>
</dbReference>
<dbReference type="EMBL" id="CP050066">
    <property type="protein sequence ID" value="QIP06615.1"/>
    <property type="molecule type" value="Genomic_DNA"/>
</dbReference>
<evidence type="ECO:0000259" key="1">
    <source>
        <dbReference type="Pfam" id="PF01548"/>
    </source>
</evidence>
<dbReference type="GO" id="GO:0004803">
    <property type="term" value="F:transposase activity"/>
    <property type="evidence" value="ECO:0007669"/>
    <property type="project" value="InterPro"/>
</dbReference>
<gene>
    <name evidence="3" type="ORF">HAV00_03015</name>
    <name evidence="4" type="ORF">HAV00_06415</name>
    <name evidence="5" type="ORF">HAV00_10310</name>
    <name evidence="6" type="ORF">HAV00_15865</name>
    <name evidence="7" type="ORF">HAV00_19330</name>
    <name evidence="8" type="ORF">HAV00_23045</name>
    <name evidence="9" type="ORF">HAV00_23485</name>
    <name evidence="10" type="ORF">HAV00_29205</name>
</gene>
<sequence length="314" mass="34340">MIIPLRYVGIDVSKKHLDIFDEADGVPRRIANATQAITQQVARWRCDTLVVFEATGTYDLKLREALGQAGVHFARINPARARDFARASGQLAKTDPIDARMLAAFGRVMQPAVEQAAANPARNALAGLAKRRDQLVLMRAQEKNRRSEADDRAMAGRISRLIEVLDGEIAEIEADIKALTKAEPEIADDARLMRSVPGVGPVACMQLIAKMPELGRVGAKQIAALAGLAPFNVDSGAFRGKRKIAGGRKRVRDALYMAALNAVRRADPFKAFYERLRLAGKPAKIALVAVARKLLTVINAIMRERKPYLTTTPT</sequence>
<dbReference type="Pfam" id="PF02371">
    <property type="entry name" value="Transposase_20"/>
    <property type="match status" value="1"/>
</dbReference>
<accession>A0A6G8ZZ23</accession>
<dbReference type="InterPro" id="IPR047650">
    <property type="entry name" value="Transpos_IS110"/>
</dbReference>
<evidence type="ECO:0000313" key="5">
    <source>
        <dbReference type="EMBL" id="QIP06615.1"/>
    </source>
</evidence>
<evidence type="ECO:0000313" key="8">
    <source>
        <dbReference type="EMBL" id="QIP08961.1"/>
    </source>
</evidence>
<dbReference type="EMBL" id="CP050066">
    <property type="protein sequence ID" value="QIP08961.1"/>
    <property type="molecule type" value="Genomic_DNA"/>
</dbReference>
<dbReference type="EMBL" id="CP050066">
    <property type="protein sequence ID" value="QIP05285.1"/>
    <property type="molecule type" value="Genomic_DNA"/>
</dbReference>
<name>A0A6G8ZZ23_9BRAD</name>
<dbReference type="EMBL" id="CP050066">
    <property type="protein sequence ID" value="QIP05896.1"/>
    <property type="molecule type" value="Genomic_DNA"/>
</dbReference>
<dbReference type="RefSeq" id="WP_166466694.1">
    <property type="nucleotide sequence ID" value="NZ_CP050066.2"/>
</dbReference>
<proteinExistence type="predicted"/>
<evidence type="ECO:0000313" key="11">
    <source>
        <dbReference type="Proteomes" id="UP000500895"/>
    </source>
</evidence>
<organism evidence="3 11">
    <name type="scientific">Bradyrhizobium symbiodeficiens</name>
    <dbReference type="NCBI Taxonomy" id="1404367"/>
    <lineage>
        <taxon>Bacteria</taxon>
        <taxon>Pseudomonadati</taxon>
        <taxon>Pseudomonadota</taxon>
        <taxon>Alphaproteobacteria</taxon>
        <taxon>Hyphomicrobiales</taxon>
        <taxon>Nitrobacteraceae</taxon>
        <taxon>Bradyrhizobium</taxon>
    </lineage>
</organism>
<evidence type="ECO:0000313" key="6">
    <source>
        <dbReference type="EMBL" id="QIP07643.1"/>
    </source>
</evidence>
<evidence type="ECO:0000313" key="7">
    <source>
        <dbReference type="EMBL" id="QIP08288.1"/>
    </source>
</evidence>
<dbReference type="Proteomes" id="UP000500895">
    <property type="component" value="Chromosome"/>
</dbReference>
<evidence type="ECO:0000313" key="10">
    <source>
        <dbReference type="EMBL" id="QIP10065.1"/>
    </source>
</evidence>
<dbReference type="EMBL" id="CP050066">
    <property type="protein sequence ID" value="QIP10065.1"/>
    <property type="molecule type" value="Genomic_DNA"/>
</dbReference>
<reference evidence="3" key="2">
    <citation type="submission" date="2024-02" db="EMBL/GenBank/DDBJ databases">
        <authorList>
            <person name="Bromfield E.S.P."/>
            <person name="Cloutier S."/>
            <person name="Nguyen H.D.T."/>
        </authorList>
    </citation>
    <scope>NUCLEOTIDE SEQUENCE</scope>
    <source>
        <strain evidence="3">101S1MB</strain>
    </source>
</reference>
<dbReference type="PANTHER" id="PTHR33055">
    <property type="entry name" value="TRANSPOSASE FOR INSERTION SEQUENCE ELEMENT IS1111A"/>
    <property type="match status" value="1"/>
</dbReference>
<feature type="domain" description="Transposase IS110-like N-terminal" evidence="1">
    <location>
        <begin position="8"/>
        <end position="145"/>
    </location>
</feature>
<feature type="domain" description="Transposase IS116/IS110/IS902 C-terminal" evidence="2">
    <location>
        <begin position="191"/>
        <end position="274"/>
    </location>
</feature>
<dbReference type="AlphaFoldDB" id="A0A6G8ZZ23"/>
<dbReference type="EMBL" id="CP050066">
    <property type="protein sequence ID" value="QIP09036.1"/>
    <property type="molecule type" value="Genomic_DNA"/>
</dbReference>
<dbReference type="GO" id="GO:0003677">
    <property type="term" value="F:DNA binding"/>
    <property type="evidence" value="ECO:0007669"/>
    <property type="project" value="InterPro"/>
</dbReference>
<evidence type="ECO:0000259" key="2">
    <source>
        <dbReference type="Pfam" id="PF02371"/>
    </source>
</evidence>
<evidence type="ECO:0000313" key="4">
    <source>
        <dbReference type="EMBL" id="QIP05896.1"/>
    </source>
</evidence>
<reference evidence="3 11" key="1">
    <citation type="journal article" date="2020" name="Int. J. Syst. Evol. Microbiol.">
        <title>Description and complete genome sequences of Bradyrhizobium symbiodeficiens sp. nov., a non-symbiotic bacterium associated with legumes native to Canada.</title>
        <authorList>
            <person name="Bromfield E.S.P."/>
            <person name="Cloutier S."/>
            <person name="Nguyen H.D.T."/>
        </authorList>
    </citation>
    <scope>NUCLEOTIDE SEQUENCE [LARGE SCALE GENOMIC DNA]</scope>
    <source>
        <strain evidence="3 11">101S1MB</strain>
    </source>
</reference>
<dbReference type="Pfam" id="PF01548">
    <property type="entry name" value="DEDD_Tnp_IS110"/>
    <property type="match status" value="1"/>
</dbReference>
<dbReference type="InterPro" id="IPR002525">
    <property type="entry name" value="Transp_IS110-like_N"/>
</dbReference>
<dbReference type="EMBL" id="CP050066">
    <property type="protein sequence ID" value="QIP08288.1"/>
    <property type="molecule type" value="Genomic_DNA"/>
</dbReference>
<dbReference type="GO" id="GO:0006313">
    <property type="term" value="P:DNA transposition"/>
    <property type="evidence" value="ECO:0007669"/>
    <property type="project" value="InterPro"/>
</dbReference>
<evidence type="ECO:0000313" key="9">
    <source>
        <dbReference type="EMBL" id="QIP09036.1"/>
    </source>
</evidence>
<dbReference type="InterPro" id="IPR003346">
    <property type="entry name" value="Transposase_20"/>
</dbReference>